<dbReference type="PANTHER" id="PTHR11616">
    <property type="entry name" value="SODIUM/CHLORIDE DEPENDENT TRANSPORTER"/>
    <property type="match status" value="1"/>
</dbReference>
<evidence type="ECO:0000256" key="1">
    <source>
        <dbReference type="ARBA" id="ARBA00004141"/>
    </source>
</evidence>
<dbReference type="SUPFAM" id="SSF161070">
    <property type="entry name" value="SNF-like"/>
    <property type="match status" value="1"/>
</dbReference>
<dbReference type="GO" id="GO:0005283">
    <property type="term" value="F:amino acid:sodium symporter activity"/>
    <property type="evidence" value="ECO:0007669"/>
    <property type="project" value="TreeGrafter"/>
</dbReference>
<keyword evidence="4" id="KW-0769">Symport</keyword>
<keyword evidence="3 8" id="KW-0812">Transmembrane</keyword>
<feature type="transmembrane region" description="Helical" evidence="8">
    <location>
        <begin position="47"/>
        <end position="67"/>
    </location>
</feature>
<dbReference type="OrthoDB" id="5872181at2759"/>
<protein>
    <submittedName>
        <fullName evidence="9 11">Uncharacterized protein</fullName>
    </submittedName>
</protein>
<evidence type="ECO:0000256" key="8">
    <source>
        <dbReference type="SAM" id="Phobius"/>
    </source>
</evidence>
<dbReference type="Proteomes" id="UP000276776">
    <property type="component" value="Unassembled WGS sequence"/>
</dbReference>
<dbReference type="PROSITE" id="PS50267">
    <property type="entry name" value="NA_NEUROTRAN_SYMP_3"/>
    <property type="match status" value="1"/>
</dbReference>
<dbReference type="WBParaSite" id="TCLT_0001053601-mRNA-1">
    <property type="protein sequence ID" value="TCLT_0001053601-mRNA-1"/>
    <property type="gene ID" value="TCLT_0001053601"/>
</dbReference>
<evidence type="ECO:0000256" key="6">
    <source>
        <dbReference type="ARBA" id="ARBA00023136"/>
    </source>
</evidence>
<keyword evidence="7" id="KW-0479">Metal-binding</keyword>
<dbReference type="InterPro" id="IPR037272">
    <property type="entry name" value="SNS_sf"/>
</dbReference>
<keyword evidence="5 8" id="KW-1133">Transmembrane helix</keyword>
<dbReference type="GO" id="GO:0089718">
    <property type="term" value="P:amino acid import across plasma membrane"/>
    <property type="evidence" value="ECO:0007669"/>
    <property type="project" value="TreeGrafter"/>
</dbReference>
<feature type="transmembrane region" description="Helical" evidence="8">
    <location>
        <begin position="14"/>
        <end position="35"/>
    </location>
</feature>
<comment type="subcellular location">
    <subcellularLocation>
        <location evidence="1">Membrane</location>
        <topology evidence="1">Multi-pass membrane protein</topology>
    </subcellularLocation>
</comment>
<dbReference type="GO" id="GO:0046872">
    <property type="term" value="F:metal ion binding"/>
    <property type="evidence" value="ECO:0007669"/>
    <property type="project" value="UniProtKB-KW"/>
</dbReference>
<dbReference type="GO" id="GO:0005886">
    <property type="term" value="C:plasma membrane"/>
    <property type="evidence" value="ECO:0007669"/>
    <property type="project" value="TreeGrafter"/>
</dbReference>
<dbReference type="InterPro" id="IPR000175">
    <property type="entry name" value="Na/ntran_symport"/>
</dbReference>
<evidence type="ECO:0000256" key="7">
    <source>
        <dbReference type="PIRSR" id="PIRSR600175-1"/>
    </source>
</evidence>
<dbReference type="PANTHER" id="PTHR11616:SF241">
    <property type="entry name" value="SODIUM- AND CHLORIDE-DEPENDENT GLYCINE TRANSPORTER 2"/>
    <property type="match status" value="1"/>
</dbReference>
<reference evidence="11" key="1">
    <citation type="submission" date="2017-02" db="UniProtKB">
        <authorList>
            <consortium name="WormBaseParasite"/>
        </authorList>
    </citation>
    <scope>IDENTIFICATION</scope>
</reference>
<keyword evidence="7" id="KW-0915">Sodium</keyword>
<dbReference type="STRING" id="103827.A0A0N5DBH4"/>
<evidence type="ECO:0000313" key="9">
    <source>
        <dbReference type="EMBL" id="VDN08224.1"/>
    </source>
</evidence>
<dbReference type="Pfam" id="PF00209">
    <property type="entry name" value="SNF"/>
    <property type="match status" value="1"/>
</dbReference>
<keyword evidence="2" id="KW-0813">Transport</keyword>
<keyword evidence="6 8" id="KW-0472">Membrane</keyword>
<feature type="binding site" evidence="7">
    <location>
        <position position="22"/>
    </location>
    <ligand>
        <name>Na(+)</name>
        <dbReference type="ChEBI" id="CHEBI:29101"/>
        <label>1</label>
    </ligand>
</feature>
<evidence type="ECO:0000313" key="11">
    <source>
        <dbReference type="WBParaSite" id="TCLT_0001053601-mRNA-1"/>
    </source>
</evidence>
<evidence type="ECO:0000256" key="3">
    <source>
        <dbReference type="ARBA" id="ARBA00022692"/>
    </source>
</evidence>
<evidence type="ECO:0000256" key="5">
    <source>
        <dbReference type="ARBA" id="ARBA00022989"/>
    </source>
</evidence>
<keyword evidence="10" id="KW-1185">Reference proteome</keyword>
<evidence type="ECO:0000256" key="4">
    <source>
        <dbReference type="ARBA" id="ARBA00022847"/>
    </source>
</evidence>
<evidence type="ECO:0000313" key="10">
    <source>
        <dbReference type="Proteomes" id="UP000276776"/>
    </source>
</evidence>
<organism evidence="11">
    <name type="scientific">Thelazia callipaeda</name>
    <name type="common">Oriental eyeworm</name>
    <name type="synonym">Parasitic nematode</name>
    <dbReference type="NCBI Taxonomy" id="103827"/>
    <lineage>
        <taxon>Eukaryota</taxon>
        <taxon>Metazoa</taxon>
        <taxon>Ecdysozoa</taxon>
        <taxon>Nematoda</taxon>
        <taxon>Chromadorea</taxon>
        <taxon>Rhabditida</taxon>
        <taxon>Spirurina</taxon>
        <taxon>Spiruromorpha</taxon>
        <taxon>Thelazioidea</taxon>
        <taxon>Thelaziidae</taxon>
        <taxon>Thelazia</taxon>
    </lineage>
</organism>
<gene>
    <name evidence="9" type="ORF">TCLT_LOCUS10525</name>
</gene>
<proteinExistence type="predicted"/>
<name>A0A0N5DBH4_THECL</name>
<accession>A0A0N5DBH4</accession>
<dbReference type="AlphaFoldDB" id="A0A0N5DBH4"/>
<dbReference type="EMBL" id="UYYF01005155">
    <property type="protein sequence ID" value="VDN08224.1"/>
    <property type="molecule type" value="Genomic_DNA"/>
</dbReference>
<feature type="transmembrane region" description="Helical" evidence="8">
    <location>
        <begin position="82"/>
        <end position="103"/>
    </location>
</feature>
<evidence type="ECO:0000256" key="2">
    <source>
        <dbReference type="ARBA" id="ARBA00022448"/>
    </source>
</evidence>
<reference evidence="9 10" key="2">
    <citation type="submission" date="2018-11" db="EMBL/GenBank/DDBJ databases">
        <authorList>
            <consortium name="Pathogen Informatics"/>
        </authorList>
    </citation>
    <scope>NUCLEOTIDE SEQUENCE [LARGE SCALE GENOMIC DNA]</scope>
</reference>
<feature type="binding site" evidence="7">
    <location>
        <position position="26"/>
    </location>
    <ligand>
        <name>Na(+)</name>
        <dbReference type="ChEBI" id="CHEBI:29101"/>
        <label>1</label>
    </ligand>
</feature>
<sequence length="109" mass="12458">MNSIFRFSKSSDHIFITLSFIVSINNVFRFPALLSESGGDFQLVQKILFFIPYFLCLVFVTTPIIYLENALGQYSSLPPVQLFAHLCPGFSGKNTLLFCHFYLKKTSIF</sequence>